<dbReference type="Pfam" id="PF14310">
    <property type="entry name" value="Fn3-like"/>
    <property type="match status" value="1"/>
</dbReference>
<evidence type="ECO:0000256" key="2">
    <source>
        <dbReference type="ARBA" id="ARBA00022801"/>
    </source>
</evidence>
<dbReference type="InterPro" id="IPR013783">
    <property type="entry name" value="Ig-like_fold"/>
</dbReference>
<evidence type="ECO:0000256" key="1">
    <source>
        <dbReference type="ARBA" id="ARBA00005336"/>
    </source>
</evidence>
<evidence type="ECO:0000259" key="3">
    <source>
        <dbReference type="SMART" id="SM01217"/>
    </source>
</evidence>
<comment type="similarity">
    <text evidence="1">Belongs to the glycosyl hydrolase 3 family.</text>
</comment>
<dbReference type="EC" id="3.2.1.21" evidence="4"/>
<dbReference type="InterPro" id="IPR050288">
    <property type="entry name" value="Cellulose_deg_GH3"/>
</dbReference>
<reference evidence="4" key="1">
    <citation type="submission" date="2009-10" db="EMBL/GenBank/DDBJ databases">
        <title>Diversity of trophic interactions inside an arsenic-rich microbial ecosystem.</title>
        <authorList>
            <person name="Bertin P.N."/>
            <person name="Heinrich-Salmeron A."/>
            <person name="Pelletier E."/>
            <person name="Goulhen-Chollet F."/>
            <person name="Arsene-Ploetze F."/>
            <person name="Gallien S."/>
            <person name="Calteau A."/>
            <person name="Vallenet D."/>
            <person name="Casiot C."/>
            <person name="Chane-Woon-Ming B."/>
            <person name="Giloteaux L."/>
            <person name="Barakat M."/>
            <person name="Bonnefoy V."/>
            <person name="Bruneel O."/>
            <person name="Chandler M."/>
            <person name="Cleiss J."/>
            <person name="Duran R."/>
            <person name="Elbaz-Poulichet F."/>
            <person name="Fonknechten N."/>
            <person name="Lauga B."/>
            <person name="Mornico D."/>
            <person name="Ortet P."/>
            <person name="Schaeffer C."/>
            <person name="Siguier P."/>
            <person name="Alexander Thil Smith A."/>
            <person name="Van Dorsselaer A."/>
            <person name="Weissenbach J."/>
            <person name="Medigue C."/>
            <person name="Le Paslier D."/>
        </authorList>
    </citation>
    <scope>NUCLEOTIDE SEQUENCE</scope>
</reference>
<name>E6QLG9_9ZZZZ</name>
<dbReference type="SMART" id="SM01217">
    <property type="entry name" value="Fn3_like"/>
    <property type="match status" value="1"/>
</dbReference>
<keyword evidence="2 4" id="KW-0378">Hydrolase</keyword>
<evidence type="ECO:0000313" key="4">
    <source>
        <dbReference type="EMBL" id="CBI08089.1"/>
    </source>
</evidence>
<dbReference type="AlphaFoldDB" id="E6QLG9"/>
<accession>E6QLG9</accession>
<sequence>MTSAADGGLSVSFTLKNTGSVASDEVPQVYLGKPESPQSGDFAEHTLVAFDRVHLAAGESRAVTITVPMHRLQFWSTAANQWTTATGARPVLVGGSSRNLPLEAMATIE</sequence>
<dbReference type="EMBL" id="CABQ01000181">
    <property type="protein sequence ID" value="CBI08089.1"/>
    <property type="molecule type" value="Genomic_DNA"/>
</dbReference>
<keyword evidence="4" id="KW-0326">Glycosidase</keyword>
<comment type="caution">
    <text evidence="4">The sequence shown here is derived from an EMBL/GenBank/DDBJ whole genome shotgun (WGS) entry which is preliminary data.</text>
</comment>
<dbReference type="Gene3D" id="2.60.40.10">
    <property type="entry name" value="Immunoglobulins"/>
    <property type="match status" value="1"/>
</dbReference>
<dbReference type="InterPro" id="IPR026891">
    <property type="entry name" value="Fn3-like"/>
</dbReference>
<dbReference type="PANTHER" id="PTHR42715:SF10">
    <property type="entry name" value="BETA-GLUCOSIDASE"/>
    <property type="match status" value="1"/>
</dbReference>
<dbReference type="PANTHER" id="PTHR42715">
    <property type="entry name" value="BETA-GLUCOSIDASE"/>
    <property type="match status" value="1"/>
</dbReference>
<feature type="domain" description="Fibronectin type III-like" evidence="3">
    <location>
        <begin position="25"/>
        <end position="97"/>
    </location>
</feature>
<proteinExistence type="inferred from homology"/>
<dbReference type="GO" id="GO:0008422">
    <property type="term" value="F:beta-glucosidase activity"/>
    <property type="evidence" value="ECO:0007669"/>
    <property type="project" value="UniProtKB-EC"/>
</dbReference>
<protein>
    <submittedName>
        <fullName evidence="4">Beta-glucosidase 1 (Gentiobiase) (Cellobiase) (Beta-D-glucoside glucohydrolase)</fullName>
        <ecNumber evidence="4">3.2.1.21</ecNumber>
    </submittedName>
</protein>
<gene>
    <name evidence="4" type="ORF">CARN6_1518</name>
</gene>
<organism evidence="4">
    <name type="scientific">mine drainage metagenome</name>
    <dbReference type="NCBI Taxonomy" id="410659"/>
    <lineage>
        <taxon>unclassified sequences</taxon>
        <taxon>metagenomes</taxon>
        <taxon>ecological metagenomes</taxon>
    </lineage>
</organism>